<dbReference type="Proteomes" id="UP000596742">
    <property type="component" value="Unassembled WGS sequence"/>
</dbReference>
<protein>
    <submittedName>
        <fullName evidence="2">Uncharacterized protein</fullName>
    </submittedName>
</protein>
<accession>A0A8B6D9E9</accession>
<dbReference type="OrthoDB" id="6201541at2759"/>
<proteinExistence type="predicted"/>
<name>A0A8B6D9E9_MYTGA</name>
<dbReference type="EMBL" id="UYJE01003035">
    <property type="protein sequence ID" value="VDI15943.1"/>
    <property type="molecule type" value="Genomic_DNA"/>
</dbReference>
<organism evidence="2 3">
    <name type="scientific">Mytilus galloprovincialis</name>
    <name type="common">Mediterranean mussel</name>
    <dbReference type="NCBI Taxonomy" id="29158"/>
    <lineage>
        <taxon>Eukaryota</taxon>
        <taxon>Metazoa</taxon>
        <taxon>Spiralia</taxon>
        <taxon>Lophotrochozoa</taxon>
        <taxon>Mollusca</taxon>
        <taxon>Bivalvia</taxon>
        <taxon>Autobranchia</taxon>
        <taxon>Pteriomorphia</taxon>
        <taxon>Mytilida</taxon>
        <taxon>Mytiloidea</taxon>
        <taxon>Mytilidae</taxon>
        <taxon>Mytilinae</taxon>
        <taxon>Mytilus</taxon>
    </lineage>
</organism>
<dbReference type="AlphaFoldDB" id="A0A8B6D9E9"/>
<sequence>MESWIKAQFEESSQDLKNEIREQHIATVTDLKMFVERKLTKQKEAEEREHKEEEISENEEPELQGQFAPASSIPEFESIASGSGLQKRKGMSDLPTTASKVPKRKSSQGERQQTTDKDEIQPSVSDVLTAASKVLKRKSSQGERQPSVCFNKEQTKFVGSFAALLNWTVNETALKTMMSKGVQRGVFKEEEFTLSQLRDKEANEAFPVRWFTDIDL</sequence>
<gene>
    <name evidence="2" type="ORF">MGAL_10B074912</name>
</gene>
<feature type="region of interest" description="Disordered" evidence="1">
    <location>
        <begin position="41"/>
        <end position="124"/>
    </location>
</feature>
<evidence type="ECO:0000256" key="1">
    <source>
        <dbReference type="SAM" id="MobiDB-lite"/>
    </source>
</evidence>
<comment type="caution">
    <text evidence="2">The sequence shown here is derived from an EMBL/GenBank/DDBJ whole genome shotgun (WGS) entry which is preliminary data.</text>
</comment>
<reference evidence="2" key="1">
    <citation type="submission" date="2018-11" db="EMBL/GenBank/DDBJ databases">
        <authorList>
            <person name="Alioto T."/>
            <person name="Alioto T."/>
        </authorList>
    </citation>
    <scope>NUCLEOTIDE SEQUENCE</scope>
</reference>
<evidence type="ECO:0000313" key="3">
    <source>
        <dbReference type="Proteomes" id="UP000596742"/>
    </source>
</evidence>
<keyword evidence="3" id="KW-1185">Reference proteome</keyword>
<feature type="compositionally biased region" description="Basic and acidic residues" evidence="1">
    <location>
        <begin position="41"/>
        <end position="53"/>
    </location>
</feature>
<evidence type="ECO:0000313" key="2">
    <source>
        <dbReference type="EMBL" id="VDI15943.1"/>
    </source>
</evidence>